<dbReference type="InterPro" id="IPR025246">
    <property type="entry name" value="IS30-like_HTH"/>
</dbReference>
<feature type="region of interest" description="Disordered" evidence="1">
    <location>
        <begin position="46"/>
        <end position="82"/>
    </location>
</feature>
<evidence type="ECO:0000259" key="2">
    <source>
        <dbReference type="Pfam" id="PF13936"/>
    </source>
</evidence>
<proteinExistence type="predicted"/>
<gene>
    <name evidence="3" type="ORF">SAMN02745220_05058</name>
</gene>
<dbReference type="OrthoDB" id="9803231at2"/>
<feature type="domain" description="Transposase IS30-like HTH" evidence="2">
    <location>
        <begin position="7"/>
        <end position="50"/>
    </location>
</feature>
<evidence type="ECO:0000256" key="1">
    <source>
        <dbReference type="SAM" id="MobiDB-lite"/>
    </source>
</evidence>
<dbReference type="PANTHER" id="PTHR10948:SF23">
    <property type="entry name" value="TRANSPOSASE INSI FOR INSERTION SEQUENCE ELEMENT IS30A-RELATED"/>
    <property type="match status" value="1"/>
</dbReference>
<dbReference type="GO" id="GO:0032196">
    <property type="term" value="P:transposition"/>
    <property type="evidence" value="ECO:0007669"/>
    <property type="project" value="TreeGrafter"/>
</dbReference>
<dbReference type="PANTHER" id="PTHR10948">
    <property type="entry name" value="TRANSPOSASE"/>
    <property type="match status" value="1"/>
</dbReference>
<dbReference type="EMBL" id="FRFE01000052">
    <property type="protein sequence ID" value="SHO53324.1"/>
    <property type="molecule type" value="Genomic_DNA"/>
</dbReference>
<dbReference type="InterPro" id="IPR009057">
    <property type="entry name" value="Homeodomain-like_sf"/>
</dbReference>
<dbReference type="GO" id="GO:0004803">
    <property type="term" value="F:transposase activity"/>
    <property type="evidence" value="ECO:0007669"/>
    <property type="project" value="TreeGrafter"/>
</dbReference>
<evidence type="ECO:0000313" key="3">
    <source>
        <dbReference type="EMBL" id="SHO53324.1"/>
    </source>
</evidence>
<dbReference type="Gene3D" id="1.10.10.60">
    <property type="entry name" value="Homeodomain-like"/>
    <property type="match status" value="1"/>
</dbReference>
<evidence type="ECO:0000313" key="4">
    <source>
        <dbReference type="Proteomes" id="UP000184603"/>
    </source>
</evidence>
<dbReference type="AlphaFoldDB" id="A0A1M7YL43"/>
<sequence length="82" mass="9151">MKNHNNHYQQLTQEQRYQISVLRKAGMTHAAIAKAVGVSSSTISRELKRNSTENGYDPKVAHLQSMNRKSSAAKANKRDPAT</sequence>
<organism evidence="3 4">
    <name type="scientific">Desulfopila aestuarii DSM 18488</name>
    <dbReference type="NCBI Taxonomy" id="1121416"/>
    <lineage>
        <taxon>Bacteria</taxon>
        <taxon>Pseudomonadati</taxon>
        <taxon>Thermodesulfobacteriota</taxon>
        <taxon>Desulfobulbia</taxon>
        <taxon>Desulfobulbales</taxon>
        <taxon>Desulfocapsaceae</taxon>
        <taxon>Desulfopila</taxon>
    </lineage>
</organism>
<accession>A0A1M7YL43</accession>
<feature type="non-terminal residue" evidence="3">
    <location>
        <position position="82"/>
    </location>
</feature>
<reference evidence="3 4" key="1">
    <citation type="submission" date="2016-12" db="EMBL/GenBank/DDBJ databases">
        <authorList>
            <person name="Song W.-J."/>
            <person name="Kurnit D.M."/>
        </authorList>
    </citation>
    <scope>NUCLEOTIDE SEQUENCE [LARGE SCALE GENOMIC DNA]</scope>
    <source>
        <strain evidence="3 4">DSM 18488</strain>
    </source>
</reference>
<dbReference type="RefSeq" id="WP_143170872.1">
    <property type="nucleotide sequence ID" value="NZ_FRFE01000052.1"/>
</dbReference>
<dbReference type="Proteomes" id="UP000184603">
    <property type="component" value="Unassembled WGS sequence"/>
</dbReference>
<dbReference type="GO" id="GO:0005829">
    <property type="term" value="C:cytosol"/>
    <property type="evidence" value="ECO:0007669"/>
    <property type="project" value="TreeGrafter"/>
</dbReference>
<dbReference type="STRING" id="1121416.SAMN02745220_05058"/>
<dbReference type="SUPFAM" id="SSF46689">
    <property type="entry name" value="Homeodomain-like"/>
    <property type="match status" value="1"/>
</dbReference>
<keyword evidence="4" id="KW-1185">Reference proteome</keyword>
<protein>
    <submittedName>
        <fullName evidence="3">Helix-turn-helix domain-containing protein</fullName>
    </submittedName>
</protein>
<name>A0A1M7YL43_9BACT</name>
<dbReference type="InterPro" id="IPR051917">
    <property type="entry name" value="Transposase-Integrase"/>
</dbReference>
<dbReference type="Pfam" id="PF13936">
    <property type="entry name" value="HTH_38"/>
    <property type="match status" value="1"/>
</dbReference>